<dbReference type="PRINTS" id="PR00164">
    <property type="entry name" value="ABC2TRNSPORT"/>
</dbReference>
<dbReference type="Proteomes" id="UP000548476">
    <property type="component" value="Unassembled WGS sequence"/>
</dbReference>
<comment type="subcellular location">
    <subcellularLocation>
        <location evidence="6">Cell membrane</location>
        <topology evidence="6">Multi-pass membrane protein</topology>
    </subcellularLocation>
    <subcellularLocation>
        <location evidence="1">Membrane</location>
        <topology evidence="1">Multi-pass membrane protein</topology>
    </subcellularLocation>
</comment>
<feature type="transmembrane region" description="Helical" evidence="6">
    <location>
        <begin position="241"/>
        <end position="263"/>
    </location>
</feature>
<dbReference type="GO" id="GO:0043190">
    <property type="term" value="C:ATP-binding cassette (ABC) transporter complex"/>
    <property type="evidence" value="ECO:0007669"/>
    <property type="project" value="InterPro"/>
</dbReference>
<feature type="domain" description="ABC transmembrane type-2" evidence="7">
    <location>
        <begin position="36"/>
        <end position="266"/>
    </location>
</feature>
<keyword evidence="9" id="KW-1185">Reference proteome</keyword>
<comment type="caution">
    <text evidence="8">The sequence shown here is derived from an EMBL/GenBank/DDBJ whole genome shotgun (WGS) entry which is preliminary data.</text>
</comment>
<name>A0A841FEE2_9ACTN</name>
<reference evidence="8 9" key="1">
    <citation type="submission" date="2020-08" db="EMBL/GenBank/DDBJ databases">
        <title>Genomic Encyclopedia of Type Strains, Phase IV (KMG-IV): sequencing the most valuable type-strain genomes for metagenomic binning, comparative biology and taxonomic classification.</title>
        <authorList>
            <person name="Goeker M."/>
        </authorList>
    </citation>
    <scope>NUCLEOTIDE SEQUENCE [LARGE SCALE GENOMIC DNA]</scope>
    <source>
        <strain evidence="8 9">YIM 65646</strain>
    </source>
</reference>
<comment type="similarity">
    <text evidence="6">Belongs to the ABC-2 integral membrane protein family.</text>
</comment>
<dbReference type="InterPro" id="IPR000412">
    <property type="entry name" value="ABC_2_transport"/>
</dbReference>
<evidence type="ECO:0000256" key="4">
    <source>
        <dbReference type="ARBA" id="ARBA00023136"/>
    </source>
</evidence>
<evidence type="ECO:0000313" key="8">
    <source>
        <dbReference type="EMBL" id="MBB6034204.1"/>
    </source>
</evidence>
<keyword evidence="6" id="KW-1003">Cell membrane</keyword>
<dbReference type="GO" id="GO:0046677">
    <property type="term" value="P:response to antibiotic"/>
    <property type="evidence" value="ECO:0007669"/>
    <property type="project" value="UniProtKB-KW"/>
</dbReference>
<evidence type="ECO:0000256" key="5">
    <source>
        <dbReference type="ARBA" id="ARBA00023251"/>
    </source>
</evidence>
<sequence>MTTVSENVESPSRATGSGALHAFEHWLLNYRRTWHGSVFSGFLLPLLFILGLGMAVGGYVNGSDAIGGADYVAFIAPGLLASTAFQIATGELTWPVYAATRWGSQYKAMQASPLTNDDILNGHLLYALFRAAVSAVVFFLVMAAFGLLDSPLAPLAILAAMLTALASIGAVYAISMSVKNESALSIVHRFGILPLTLFSAVFFPLDQLPLAIRPLAWISPVWHGVELSRASTLGVAPPWPWLAHLAVLVVWAVGGWMFARAALAKRLKV</sequence>
<evidence type="ECO:0000256" key="3">
    <source>
        <dbReference type="ARBA" id="ARBA00022989"/>
    </source>
</evidence>
<gene>
    <name evidence="8" type="ORF">HNR73_002054</name>
</gene>
<dbReference type="RefSeq" id="WP_184787088.1">
    <property type="nucleotide sequence ID" value="NZ_BONT01000045.1"/>
</dbReference>
<evidence type="ECO:0000259" key="7">
    <source>
        <dbReference type="PROSITE" id="PS51012"/>
    </source>
</evidence>
<feature type="transmembrane region" description="Helical" evidence="6">
    <location>
        <begin position="38"/>
        <end position="59"/>
    </location>
</feature>
<evidence type="ECO:0000313" key="9">
    <source>
        <dbReference type="Proteomes" id="UP000548476"/>
    </source>
</evidence>
<keyword evidence="3 6" id="KW-1133">Transmembrane helix</keyword>
<dbReference type="InterPro" id="IPR013525">
    <property type="entry name" value="ABC2_TM"/>
</dbReference>
<feature type="transmembrane region" description="Helical" evidence="6">
    <location>
        <begin position="186"/>
        <end position="205"/>
    </location>
</feature>
<dbReference type="AlphaFoldDB" id="A0A841FEE2"/>
<keyword evidence="6" id="KW-0813">Transport</keyword>
<dbReference type="PROSITE" id="PS51012">
    <property type="entry name" value="ABC_TM2"/>
    <property type="match status" value="1"/>
</dbReference>
<dbReference type="PANTHER" id="PTHR43229:SF2">
    <property type="entry name" value="NODULATION PROTEIN J"/>
    <property type="match status" value="1"/>
</dbReference>
<keyword evidence="4 6" id="KW-0472">Membrane</keyword>
<evidence type="ECO:0000256" key="1">
    <source>
        <dbReference type="ARBA" id="ARBA00004141"/>
    </source>
</evidence>
<proteinExistence type="inferred from homology"/>
<dbReference type="Pfam" id="PF01061">
    <property type="entry name" value="ABC2_membrane"/>
    <property type="match status" value="1"/>
</dbReference>
<feature type="transmembrane region" description="Helical" evidence="6">
    <location>
        <begin position="152"/>
        <end position="174"/>
    </location>
</feature>
<evidence type="ECO:0000256" key="2">
    <source>
        <dbReference type="ARBA" id="ARBA00022692"/>
    </source>
</evidence>
<protein>
    <recommendedName>
        <fullName evidence="6">Transport permease protein</fullName>
    </recommendedName>
</protein>
<dbReference type="EMBL" id="JACHGT010000004">
    <property type="protein sequence ID" value="MBB6034204.1"/>
    <property type="molecule type" value="Genomic_DNA"/>
</dbReference>
<feature type="transmembrane region" description="Helical" evidence="6">
    <location>
        <begin position="124"/>
        <end position="146"/>
    </location>
</feature>
<dbReference type="InterPro" id="IPR047817">
    <property type="entry name" value="ABC2_TM_bact-type"/>
</dbReference>
<organism evidence="8 9">
    <name type="scientific">Phytomonospora endophytica</name>
    <dbReference type="NCBI Taxonomy" id="714109"/>
    <lineage>
        <taxon>Bacteria</taxon>
        <taxon>Bacillati</taxon>
        <taxon>Actinomycetota</taxon>
        <taxon>Actinomycetes</taxon>
        <taxon>Micromonosporales</taxon>
        <taxon>Micromonosporaceae</taxon>
        <taxon>Phytomonospora</taxon>
    </lineage>
</organism>
<keyword evidence="2 6" id="KW-0812">Transmembrane</keyword>
<accession>A0A841FEE2</accession>
<dbReference type="PIRSF" id="PIRSF006648">
    <property type="entry name" value="DrrB"/>
    <property type="match status" value="1"/>
</dbReference>
<dbReference type="PANTHER" id="PTHR43229">
    <property type="entry name" value="NODULATION PROTEIN J"/>
    <property type="match status" value="1"/>
</dbReference>
<dbReference type="GO" id="GO:0140359">
    <property type="term" value="F:ABC-type transporter activity"/>
    <property type="evidence" value="ECO:0007669"/>
    <property type="project" value="InterPro"/>
</dbReference>
<feature type="transmembrane region" description="Helical" evidence="6">
    <location>
        <begin position="71"/>
        <end position="97"/>
    </location>
</feature>
<keyword evidence="5" id="KW-0046">Antibiotic resistance</keyword>
<evidence type="ECO:0000256" key="6">
    <source>
        <dbReference type="RuleBase" id="RU361157"/>
    </source>
</evidence>
<dbReference type="InterPro" id="IPR051784">
    <property type="entry name" value="Nod_factor_ABC_transporter"/>
</dbReference>